<dbReference type="PROSITE" id="PS51819">
    <property type="entry name" value="VOC"/>
    <property type="match status" value="1"/>
</dbReference>
<dbReference type="InterPro" id="IPR037523">
    <property type="entry name" value="VOC_core"/>
</dbReference>
<dbReference type="AlphaFoldDB" id="A0A833L006"/>
<dbReference type="GO" id="GO:0046872">
    <property type="term" value="F:metal ion binding"/>
    <property type="evidence" value="ECO:0007669"/>
    <property type="project" value="UniProtKB-KW"/>
</dbReference>
<dbReference type="PANTHER" id="PTHR43048">
    <property type="entry name" value="METHYLMALONYL-COA EPIMERASE"/>
    <property type="match status" value="1"/>
</dbReference>
<gene>
    <name evidence="3" type="ORF">FD145_1361</name>
</gene>
<evidence type="ECO:0000256" key="1">
    <source>
        <dbReference type="ARBA" id="ARBA00022723"/>
    </source>
</evidence>
<comment type="caution">
    <text evidence="3">The sequence shown here is derived from an EMBL/GenBank/DDBJ whole genome shotgun (WGS) entry which is preliminary data.</text>
</comment>
<name>A0A833L006_UNCSA</name>
<dbReference type="Gene3D" id="3.10.180.10">
    <property type="entry name" value="2,3-Dihydroxybiphenyl 1,2-Dioxygenase, domain 1"/>
    <property type="match status" value="1"/>
</dbReference>
<reference evidence="3 4" key="1">
    <citation type="submission" date="2019-12" db="EMBL/GenBank/DDBJ databases">
        <authorList>
            <person name="Wolfe R."/>
            <person name="Danczak R."/>
            <person name="Wilkins M."/>
        </authorList>
    </citation>
    <scope>NUCLEOTIDE SEQUENCE [LARGE SCALE GENOMIC DNA]</scope>
    <source>
        <strain evidence="3">X2_MaxBin.013</strain>
    </source>
</reference>
<feature type="domain" description="VOC" evidence="2">
    <location>
        <begin position="6"/>
        <end position="149"/>
    </location>
</feature>
<dbReference type="Pfam" id="PF00903">
    <property type="entry name" value="Glyoxalase"/>
    <property type="match status" value="1"/>
</dbReference>
<evidence type="ECO:0000313" key="4">
    <source>
        <dbReference type="Proteomes" id="UP000488506"/>
    </source>
</evidence>
<dbReference type="GO" id="GO:0004493">
    <property type="term" value="F:methylmalonyl-CoA epimerase activity"/>
    <property type="evidence" value="ECO:0007669"/>
    <property type="project" value="TreeGrafter"/>
</dbReference>
<protein>
    <recommendedName>
        <fullName evidence="2">VOC domain-containing protein</fullName>
    </recommendedName>
</protein>
<dbReference type="Proteomes" id="UP000488506">
    <property type="component" value="Unassembled WGS sequence"/>
</dbReference>
<evidence type="ECO:0000313" key="3">
    <source>
        <dbReference type="EMBL" id="KAF0133281.1"/>
    </source>
</evidence>
<proteinExistence type="predicted"/>
<dbReference type="PANTHER" id="PTHR43048:SF3">
    <property type="entry name" value="METHYLMALONYL-COA EPIMERASE, MITOCHONDRIAL"/>
    <property type="match status" value="1"/>
</dbReference>
<dbReference type="InterPro" id="IPR051785">
    <property type="entry name" value="MMCE/EMCE_epimerase"/>
</dbReference>
<keyword evidence="1" id="KW-0479">Metal-binding</keyword>
<dbReference type="EMBL" id="WPAF01000030">
    <property type="protein sequence ID" value="KAF0133281.1"/>
    <property type="molecule type" value="Genomic_DNA"/>
</dbReference>
<sequence>MLNIKKFRHIAIVVNYYQKMVDFYSKILGFKIIREFEIGSKDFRKGVGIPEATARVAHLSVPGNAVELEIAEYQEKVERNSKLSIANCPGYRHIALVVENLETAYKDLKKMNIEFFSEPILITNPENVAGFKFVYFKDPEGNIVELNQLPEMRERKA</sequence>
<evidence type="ECO:0000259" key="2">
    <source>
        <dbReference type="PROSITE" id="PS51819"/>
    </source>
</evidence>
<accession>A0A833L006</accession>
<dbReference type="InterPro" id="IPR004360">
    <property type="entry name" value="Glyas_Fos-R_dOase_dom"/>
</dbReference>
<dbReference type="InterPro" id="IPR029068">
    <property type="entry name" value="Glyas_Bleomycin-R_OHBP_Dase"/>
</dbReference>
<organism evidence="3 4">
    <name type="scientific">Candidatus Saganbacteria bacterium</name>
    <dbReference type="NCBI Taxonomy" id="2575572"/>
    <lineage>
        <taxon>Bacteria</taxon>
        <taxon>Bacillati</taxon>
        <taxon>Saganbacteria</taxon>
    </lineage>
</organism>
<dbReference type="GO" id="GO:0046491">
    <property type="term" value="P:L-methylmalonyl-CoA metabolic process"/>
    <property type="evidence" value="ECO:0007669"/>
    <property type="project" value="TreeGrafter"/>
</dbReference>
<dbReference type="SUPFAM" id="SSF54593">
    <property type="entry name" value="Glyoxalase/Bleomycin resistance protein/Dihydroxybiphenyl dioxygenase"/>
    <property type="match status" value="1"/>
</dbReference>